<gene>
    <name evidence="4" type="ORF">K6Q96_07365</name>
</gene>
<evidence type="ECO:0000256" key="2">
    <source>
        <dbReference type="ARBA" id="ARBA00022898"/>
    </source>
</evidence>
<evidence type="ECO:0000313" key="5">
    <source>
        <dbReference type="Proteomes" id="UP001056255"/>
    </source>
</evidence>
<keyword evidence="4" id="KW-0808">Transferase</keyword>
<comment type="cofactor">
    <cofactor evidence="1">
        <name>pyridoxal 5'-phosphate</name>
        <dbReference type="ChEBI" id="CHEBI:597326"/>
    </cofactor>
</comment>
<dbReference type="InterPro" id="IPR049943">
    <property type="entry name" value="Ser_HO-MeTrfase-like"/>
</dbReference>
<name>A0ABY4WXU0_9GAMM</name>
<keyword evidence="5" id="KW-1185">Reference proteome</keyword>
<dbReference type="Proteomes" id="UP001056255">
    <property type="component" value="Chromosome I"/>
</dbReference>
<evidence type="ECO:0000313" key="4">
    <source>
        <dbReference type="EMBL" id="USH03800.1"/>
    </source>
</evidence>
<dbReference type="InterPro" id="IPR039429">
    <property type="entry name" value="SHMT-like_dom"/>
</dbReference>
<dbReference type="InterPro" id="IPR015422">
    <property type="entry name" value="PyrdxlP-dep_Trfase_small"/>
</dbReference>
<dbReference type="InterPro" id="IPR015424">
    <property type="entry name" value="PyrdxlP-dep_Trfase"/>
</dbReference>
<dbReference type="Gene3D" id="3.40.640.10">
    <property type="entry name" value="Type I PLP-dependent aspartate aminotransferase-like (Major domain)"/>
    <property type="match status" value="1"/>
</dbReference>
<organism evidence="4 5">
    <name type="scientific">Grimontia kaedaensis</name>
    <dbReference type="NCBI Taxonomy" id="2872157"/>
    <lineage>
        <taxon>Bacteria</taxon>
        <taxon>Pseudomonadati</taxon>
        <taxon>Pseudomonadota</taxon>
        <taxon>Gammaproteobacteria</taxon>
        <taxon>Vibrionales</taxon>
        <taxon>Vibrionaceae</taxon>
        <taxon>Grimontia</taxon>
    </lineage>
</organism>
<proteinExistence type="predicted"/>
<dbReference type="GO" id="GO:0008483">
    <property type="term" value="F:transaminase activity"/>
    <property type="evidence" value="ECO:0007669"/>
    <property type="project" value="UniProtKB-KW"/>
</dbReference>
<dbReference type="SUPFAM" id="SSF53383">
    <property type="entry name" value="PLP-dependent transferases"/>
    <property type="match status" value="1"/>
</dbReference>
<keyword evidence="2" id="KW-0663">Pyridoxal phosphate</keyword>
<dbReference type="PANTHER" id="PTHR11680">
    <property type="entry name" value="SERINE HYDROXYMETHYLTRANSFERASE"/>
    <property type="match status" value="1"/>
</dbReference>
<dbReference type="Gene3D" id="3.90.1150.10">
    <property type="entry name" value="Aspartate Aminotransferase, domain 1"/>
    <property type="match status" value="1"/>
</dbReference>
<dbReference type="InterPro" id="IPR015421">
    <property type="entry name" value="PyrdxlP-dep_Trfase_major"/>
</dbReference>
<protein>
    <submittedName>
        <fullName evidence="4">Aminotransferase class I/II-fold pyridoxal phosphate-dependent enzyme</fullName>
    </submittedName>
</protein>
<accession>A0ABY4WXU0</accession>
<sequence length="445" mass="47620">MTFHKKPWVAESINDYAQDTVANISTLNESGVIAAIYALSDENRIIHERECINLNPATNIMNPKAEALLATGIGTRPSLGYPGDKYEMGLEAIEKIEIITAQLACDVFDAKYAEIRVASGAMANLYAFMATAQPGDTILVPPASIGGHVTHHHAGAAGLYGLNIVEMKADAEHYTVDLDVLREQAHALKPKLITIGGSLNLLPHPVSDIRAVADEVGAKVLFDAAHQCGIIAGKSWPNPLNQGAHLMTMSTYKSLGGPPGGLIVSNDAELMERIDSIAFPGLTANFDAAKSAALAVSLLDWKTFGADYSNAMIEANQALARACQTEGLPVFQVTGPNGQTPSESHQFAIQAVPFGGGQTMAKKLRKANILTCGIGLPIADMARDMNGLRFGTPEIVRAGFTVEHMPEVAKYIADSLLGRRPDEEIAKVVSALRRQFTTMHYVHSK</sequence>
<dbReference type="Pfam" id="PF00464">
    <property type="entry name" value="SHMT"/>
    <property type="match status" value="1"/>
</dbReference>
<reference evidence="4" key="1">
    <citation type="submission" date="2021-08" db="EMBL/GenBank/DDBJ databases">
        <authorList>
            <person name="Sakaguchi M."/>
            <person name="Kikuchi T."/>
            <person name="Urbanczyk H."/>
        </authorList>
    </citation>
    <scope>NUCLEOTIDE SEQUENCE</scope>
    <source>
        <strain evidence="4">020920N</strain>
    </source>
</reference>
<dbReference type="InterPro" id="IPR001085">
    <property type="entry name" value="Ser_HO-MeTrfase"/>
</dbReference>
<keyword evidence="4" id="KW-0032">Aminotransferase</keyword>
<dbReference type="PANTHER" id="PTHR11680:SF35">
    <property type="entry name" value="SERINE HYDROXYMETHYLTRANSFERASE 1"/>
    <property type="match status" value="1"/>
</dbReference>
<evidence type="ECO:0000259" key="3">
    <source>
        <dbReference type="Pfam" id="PF00464"/>
    </source>
</evidence>
<dbReference type="EMBL" id="CP082275">
    <property type="protein sequence ID" value="USH03800.1"/>
    <property type="molecule type" value="Genomic_DNA"/>
</dbReference>
<dbReference type="RefSeq" id="WP_251879124.1">
    <property type="nucleotide sequence ID" value="NZ_CP082275.1"/>
</dbReference>
<feature type="domain" description="Serine hydroxymethyltransferase-like" evidence="3">
    <location>
        <begin position="48"/>
        <end position="412"/>
    </location>
</feature>
<dbReference type="PIRSF" id="PIRSF000412">
    <property type="entry name" value="SHMT"/>
    <property type="match status" value="1"/>
</dbReference>
<evidence type="ECO:0000256" key="1">
    <source>
        <dbReference type="ARBA" id="ARBA00001933"/>
    </source>
</evidence>